<comment type="catalytic activity">
    <reaction evidence="7">
        <text>a 1-O-(1Z-alkenyl)-sn-glycero-3-phosphoethanolamine + H2O = a 2,3-saturated aldehyde + sn-glycero-3-phosphoethanolamine</text>
        <dbReference type="Rhea" id="RHEA:16905"/>
        <dbReference type="ChEBI" id="CHEBI:15377"/>
        <dbReference type="ChEBI" id="CHEBI:73359"/>
        <dbReference type="ChEBI" id="CHEBI:77288"/>
        <dbReference type="ChEBI" id="CHEBI:143890"/>
        <dbReference type="EC" id="3.3.2.2"/>
    </reaction>
</comment>
<name>A0A3P7NXI9_DIBLA</name>
<accession>A0A3P7NXI9</accession>
<evidence type="ECO:0000313" key="10">
    <source>
        <dbReference type="EMBL" id="VDN10296.1"/>
    </source>
</evidence>
<sequence>MFRTSKVRPYVPTLLPFFKTFALYFILFCSDPPSLTYCIFKCAPICCLIFFVHYQDLHIAAKNDLKEAERHRYSKCILSGLVLSCLGDALLVGRALGLFVPGVLAFLIAHLAYLTAFGFRPLALPLLSPFLLSYLTINLFLSSYLSGLLTFLVPIYTLILGTMLWRALAKSYTEEGGLRNLPSLSRVVGAVTFAVSDTLLAVEEFVCPLPLSQYSIMLTYYLAQLGLALSTVTIQPAKHRIIN</sequence>
<keyword evidence="3 9" id="KW-0812">Transmembrane</keyword>
<organism evidence="10 11">
    <name type="scientific">Dibothriocephalus latus</name>
    <name type="common">Fish tapeworm</name>
    <name type="synonym">Diphyllobothrium latum</name>
    <dbReference type="NCBI Taxonomy" id="60516"/>
    <lineage>
        <taxon>Eukaryota</taxon>
        <taxon>Metazoa</taxon>
        <taxon>Spiralia</taxon>
        <taxon>Lophotrochozoa</taxon>
        <taxon>Platyhelminthes</taxon>
        <taxon>Cestoda</taxon>
        <taxon>Eucestoda</taxon>
        <taxon>Diphyllobothriidea</taxon>
        <taxon>Diphyllobothriidae</taxon>
        <taxon>Dibothriocephalus</taxon>
    </lineage>
</organism>
<evidence type="ECO:0000256" key="8">
    <source>
        <dbReference type="ARBA" id="ARBA00049560"/>
    </source>
</evidence>
<comment type="similarity">
    <text evidence="2">Belongs to the TMEM86 family.</text>
</comment>
<dbReference type="EC" id="3.3.2.2" evidence="6"/>
<keyword evidence="4 9" id="KW-1133">Transmembrane helix</keyword>
<feature type="transmembrane region" description="Helical" evidence="9">
    <location>
        <begin position="34"/>
        <end position="52"/>
    </location>
</feature>
<dbReference type="GO" id="GO:0016020">
    <property type="term" value="C:membrane"/>
    <property type="evidence" value="ECO:0007669"/>
    <property type="project" value="UniProtKB-SubCell"/>
</dbReference>
<evidence type="ECO:0000256" key="9">
    <source>
        <dbReference type="SAM" id="Phobius"/>
    </source>
</evidence>
<evidence type="ECO:0000256" key="3">
    <source>
        <dbReference type="ARBA" id="ARBA00022692"/>
    </source>
</evidence>
<gene>
    <name evidence="10" type="ORF">DILT_LOCUS6127</name>
</gene>
<dbReference type="PANTHER" id="PTHR31885">
    <property type="entry name" value="GH04784P"/>
    <property type="match status" value="1"/>
</dbReference>
<evidence type="ECO:0000256" key="5">
    <source>
        <dbReference type="ARBA" id="ARBA00023136"/>
    </source>
</evidence>
<comment type="catalytic activity">
    <reaction evidence="8">
        <text>a 1-O-(1Z-alkenyl)-sn-glycero-3-phosphocholine + H2O = a 2,3-saturated aldehyde + sn-glycerol 3-phosphocholine</text>
        <dbReference type="Rhea" id="RHEA:22544"/>
        <dbReference type="ChEBI" id="CHEBI:15377"/>
        <dbReference type="ChEBI" id="CHEBI:16870"/>
        <dbReference type="ChEBI" id="CHEBI:73359"/>
        <dbReference type="ChEBI" id="CHEBI:77287"/>
        <dbReference type="EC" id="3.3.2.2"/>
    </reaction>
</comment>
<keyword evidence="11" id="KW-1185">Reference proteome</keyword>
<dbReference type="AlphaFoldDB" id="A0A3P7NXI9"/>
<comment type="subcellular location">
    <subcellularLocation>
        <location evidence="1">Membrane</location>
        <topology evidence="1">Multi-pass membrane protein</topology>
    </subcellularLocation>
</comment>
<feature type="transmembrane region" description="Helical" evidence="9">
    <location>
        <begin position="98"/>
        <end position="119"/>
    </location>
</feature>
<dbReference type="PANTHER" id="PTHR31885:SF6">
    <property type="entry name" value="GH04784P"/>
    <property type="match status" value="1"/>
</dbReference>
<evidence type="ECO:0000256" key="7">
    <source>
        <dbReference type="ARBA" id="ARBA00049458"/>
    </source>
</evidence>
<proteinExistence type="inferred from homology"/>
<evidence type="ECO:0000313" key="11">
    <source>
        <dbReference type="Proteomes" id="UP000281553"/>
    </source>
</evidence>
<protein>
    <recommendedName>
        <fullName evidence="6">lysoplasmalogenase</fullName>
        <ecNumber evidence="6">3.3.2.2</ecNumber>
    </recommendedName>
</protein>
<feature type="transmembrane region" description="Helical" evidence="9">
    <location>
        <begin position="7"/>
        <end position="28"/>
    </location>
</feature>
<dbReference type="InterPro" id="IPR012506">
    <property type="entry name" value="TMEM86B-like"/>
</dbReference>
<dbReference type="GO" id="GO:0047408">
    <property type="term" value="F:alkenylglycerophosphocholine hydrolase activity"/>
    <property type="evidence" value="ECO:0007669"/>
    <property type="project" value="UniProtKB-EC"/>
</dbReference>
<dbReference type="EMBL" id="UYRU01048852">
    <property type="protein sequence ID" value="VDN10296.1"/>
    <property type="molecule type" value="Genomic_DNA"/>
</dbReference>
<keyword evidence="5 9" id="KW-0472">Membrane</keyword>
<evidence type="ECO:0000256" key="1">
    <source>
        <dbReference type="ARBA" id="ARBA00004141"/>
    </source>
</evidence>
<evidence type="ECO:0000256" key="6">
    <source>
        <dbReference type="ARBA" id="ARBA00035673"/>
    </source>
</evidence>
<dbReference type="Proteomes" id="UP000281553">
    <property type="component" value="Unassembled WGS sequence"/>
</dbReference>
<evidence type="ECO:0000256" key="4">
    <source>
        <dbReference type="ARBA" id="ARBA00022989"/>
    </source>
</evidence>
<dbReference type="OrthoDB" id="2133758at2759"/>
<dbReference type="Pfam" id="PF07947">
    <property type="entry name" value="YhhN"/>
    <property type="match status" value="1"/>
</dbReference>
<reference evidence="10 11" key="1">
    <citation type="submission" date="2018-11" db="EMBL/GenBank/DDBJ databases">
        <authorList>
            <consortium name="Pathogen Informatics"/>
        </authorList>
    </citation>
    <scope>NUCLEOTIDE SEQUENCE [LARGE SCALE GENOMIC DNA]</scope>
</reference>
<evidence type="ECO:0000256" key="2">
    <source>
        <dbReference type="ARBA" id="ARBA00007375"/>
    </source>
</evidence>